<dbReference type="Proteomes" id="UP000318704">
    <property type="component" value="Chromosome"/>
</dbReference>
<protein>
    <submittedName>
        <fullName evidence="2">Uncharacterized protein</fullName>
    </submittedName>
</protein>
<reference evidence="2 3" key="1">
    <citation type="submission" date="2019-03" db="EMBL/GenBank/DDBJ databases">
        <title>Deep-cultivation of Planctomycetes and their phenomic and genomic characterization uncovers novel biology.</title>
        <authorList>
            <person name="Wiegand S."/>
            <person name="Jogler M."/>
            <person name="Boedeker C."/>
            <person name="Pinto D."/>
            <person name="Vollmers J."/>
            <person name="Rivas-Marin E."/>
            <person name="Kohn T."/>
            <person name="Peeters S.H."/>
            <person name="Heuer A."/>
            <person name="Rast P."/>
            <person name="Oberbeckmann S."/>
            <person name="Bunk B."/>
            <person name="Jeske O."/>
            <person name="Meyerdierks A."/>
            <person name="Storesund J.E."/>
            <person name="Kallscheuer N."/>
            <person name="Luecker S."/>
            <person name="Lage O.M."/>
            <person name="Pohl T."/>
            <person name="Merkel B.J."/>
            <person name="Hornburger P."/>
            <person name="Mueller R.-W."/>
            <person name="Bruemmer F."/>
            <person name="Labrenz M."/>
            <person name="Spormann A.M."/>
            <person name="Op den Camp H."/>
            <person name="Overmann J."/>
            <person name="Amann R."/>
            <person name="Jetten M.S.M."/>
            <person name="Mascher T."/>
            <person name="Medema M.H."/>
            <person name="Devos D.P."/>
            <person name="Kaster A.-K."/>
            <person name="Ovreas L."/>
            <person name="Rohde M."/>
            <person name="Galperin M.Y."/>
            <person name="Jogler C."/>
        </authorList>
    </citation>
    <scope>NUCLEOTIDE SEQUENCE [LARGE SCALE GENOMIC DNA]</scope>
    <source>
        <strain evidence="2 3">V144</strain>
    </source>
</reference>
<dbReference type="AlphaFoldDB" id="A0A517W191"/>
<organism evidence="2 3">
    <name type="scientific">Gimesia aquarii</name>
    <dbReference type="NCBI Taxonomy" id="2527964"/>
    <lineage>
        <taxon>Bacteria</taxon>
        <taxon>Pseudomonadati</taxon>
        <taxon>Planctomycetota</taxon>
        <taxon>Planctomycetia</taxon>
        <taxon>Planctomycetales</taxon>
        <taxon>Planctomycetaceae</taxon>
        <taxon>Gimesia</taxon>
    </lineage>
</organism>
<evidence type="ECO:0000313" key="2">
    <source>
        <dbReference type="EMBL" id="QDT99006.1"/>
    </source>
</evidence>
<name>A0A517W191_9PLAN</name>
<evidence type="ECO:0000313" key="3">
    <source>
        <dbReference type="Proteomes" id="UP000318704"/>
    </source>
</evidence>
<sequence length="341" mass="39336">MDCKRKFILGWKSTLRSIESGVRRIERESRKHQRELEKQRQQIEKMQELERAQYEVELYENYVELLLSVHKECGPIWDWEKLRSAESPLKPKRSNANQNAAQAKLYRFKPTVLDKVFKRNKKKRAALELAVEVAKKTDVREYKKALKAYENEFANWKAICKLAEDVLAGNTKAYIESIHKTNPFNDITELGSSIKFHAKSSSCIEAILCVKSEEIIPTETKSLLKSGKVSIKKMPVTKYYELYQDYVCGCILRVARELFALLPVEFVIVTAVADLLNTQTGHMDEQPISSVGIPRVTFEKLNFDMLDPSDSMGNFLHKMNFQKTKGFKAVDKISLTEIQKS</sequence>
<keyword evidence="1" id="KW-0175">Coiled coil</keyword>
<gene>
    <name evidence="2" type="ORF">V144x_45160</name>
</gene>
<evidence type="ECO:0000256" key="1">
    <source>
        <dbReference type="SAM" id="Coils"/>
    </source>
</evidence>
<dbReference type="KEGG" id="gaw:V144x_45160"/>
<feature type="coiled-coil region" evidence="1">
    <location>
        <begin position="15"/>
        <end position="53"/>
    </location>
</feature>
<proteinExistence type="predicted"/>
<dbReference type="EMBL" id="CP037920">
    <property type="protein sequence ID" value="QDT99006.1"/>
    <property type="molecule type" value="Genomic_DNA"/>
</dbReference>
<accession>A0A517W191</accession>